<feature type="chain" id="PRO_5036461630" evidence="1">
    <location>
        <begin position="22"/>
        <end position="160"/>
    </location>
</feature>
<dbReference type="Proteomes" id="UP000077684">
    <property type="component" value="Unassembled WGS sequence"/>
</dbReference>
<organism evidence="2 3">
    <name type="scientific">Tilletia controversa</name>
    <name type="common">dwarf bunt fungus</name>
    <dbReference type="NCBI Taxonomy" id="13291"/>
    <lineage>
        <taxon>Eukaryota</taxon>
        <taxon>Fungi</taxon>
        <taxon>Dikarya</taxon>
        <taxon>Basidiomycota</taxon>
        <taxon>Ustilaginomycotina</taxon>
        <taxon>Exobasidiomycetes</taxon>
        <taxon>Tilletiales</taxon>
        <taxon>Tilletiaceae</taxon>
        <taxon>Tilletia</taxon>
    </lineage>
</organism>
<evidence type="ECO:0000256" key="1">
    <source>
        <dbReference type="SAM" id="SignalP"/>
    </source>
</evidence>
<feature type="signal peptide" evidence="1">
    <location>
        <begin position="1"/>
        <end position="21"/>
    </location>
</feature>
<name>A0A8X7SS76_9BASI</name>
<proteinExistence type="predicted"/>
<accession>A0A8X7SS76</accession>
<keyword evidence="3" id="KW-1185">Reference proteome</keyword>
<dbReference type="EMBL" id="LWDE02002830">
    <property type="protein sequence ID" value="KAE8236686.1"/>
    <property type="molecule type" value="Genomic_DNA"/>
</dbReference>
<dbReference type="AlphaFoldDB" id="A0A8X7SS76"/>
<comment type="caution">
    <text evidence="2">The sequence shown here is derived from an EMBL/GenBank/DDBJ whole genome shotgun (WGS) entry which is preliminary data.</text>
</comment>
<sequence length="160" mass="16735">MKLSVLALLVSSALVFWRLWASRFGGHRSTNNIPIAHHALPTINAPGPHIASALFAFCLRLGLQAPLVDSRTSPALLLQVWRQSGFGILSAAASYGALGLLSGCAFLADLFTRPSDFAGLNHSPSAKGDLGPRQFRVTAAAESQDRLSADGLVTSCAGPA</sequence>
<evidence type="ECO:0000313" key="2">
    <source>
        <dbReference type="EMBL" id="KAE8236686.1"/>
    </source>
</evidence>
<gene>
    <name evidence="2" type="ORF">A4X06_0g9468</name>
</gene>
<evidence type="ECO:0000313" key="3">
    <source>
        <dbReference type="Proteomes" id="UP000077684"/>
    </source>
</evidence>
<reference evidence="2" key="2">
    <citation type="journal article" date="2019" name="IMA Fungus">
        <title>Genome sequencing and comparison of five Tilletia species to identify candidate genes for the detection of regulated species infecting wheat.</title>
        <authorList>
            <person name="Nguyen H.D.T."/>
            <person name="Sultana T."/>
            <person name="Kesanakurti P."/>
            <person name="Hambleton S."/>
        </authorList>
    </citation>
    <scope>NUCLEOTIDE SEQUENCE</scope>
    <source>
        <strain evidence="2">DAOMC 236426</strain>
    </source>
</reference>
<reference evidence="2" key="1">
    <citation type="submission" date="2016-04" db="EMBL/GenBank/DDBJ databases">
        <authorList>
            <person name="Nguyen H.D."/>
            <person name="Samba Siva P."/>
            <person name="Cullis J."/>
            <person name="Levesque C.A."/>
            <person name="Hambleton S."/>
        </authorList>
    </citation>
    <scope>NUCLEOTIDE SEQUENCE</scope>
    <source>
        <strain evidence="2">DAOMC 236426</strain>
    </source>
</reference>
<protein>
    <submittedName>
        <fullName evidence="2">Uncharacterized protein</fullName>
    </submittedName>
</protein>
<keyword evidence="1" id="KW-0732">Signal</keyword>